<dbReference type="Proteomes" id="UP000688137">
    <property type="component" value="Unassembled WGS sequence"/>
</dbReference>
<keyword evidence="5" id="KW-1185">Reference proteome</keyword>
<organism evidence="4 5">
    <name type="scientific">Paramecium primaurelia</name>
    <dbReference type="NCBI Taxonomy" id="5886"/>
    <lineage>
        <taxon>Eukaryota</taxon>
        <taxon>Sar</taxon>
        <taxon>Alveolata</taxon>
        <taxon>Ciliophora</taxon>
        <taxon>Intramacronucleata</taxon>
        <taxon>Oligohymenophorea</taxon>
        <taxon>Peniculida</taxon>
        <taxon>Parameciidae</taxon>
        <taxon>Paramecium</taxon>
    </lineage>
</organism>
<keyword evidence="2 3" id="KW-0802">TPR repeat</keyword>
<name>A0A8S1PYX9_PARPR</name>
<keyword evidence="1" id="KW-0677">Repeat</keyword>
<evidence type="ECO:0000256" key="3">
    <source>
        <dbReference type="PROSITE-ProRule" id="PRU00339"/>
    </source>
</evidence>
<evidence type="ECO:0000313" key="4">
    <source>
        <dbReference type="EMBL" id="CAD8107809.1"/>
    </source>
</evidence>
<accession>A0A8S1PYX9</accession>
<dbReference type="OMA" id="NIESKCQ"/>
<dbReference type="Pfam" id="PF13181">
    <property type="entry name" value="TPR_8"/>
    <property type="match status" value="1"/>
</dbReference>
<dbReference type="EMBL" id="CAJJDM010000138">
    <property type="protein sequence ID" value="CAD8107809.1"/>
    <property type="molecule type" value="Genomic_DNA"/>
</dbReference>
<dbReference type="InterPro" id="IPR019734">
    <property type="entry name" value="TPR_rpt"/>
</dbReference>
<reference evidence="4" key="1">
    <citation type="submission" date="2021-01" db="EMBL/GenBank/DDBJ databases">
        <authorList>
            <consortium name="Genoscope - CEA"/>
            <person name="William W."/>
        </authorList>
    </citation>
    <scope>NUCLEOTIDE SEQUENCE</scope>
</reference>
<dbReference type="PROSITE" id="PS50005">
    <property type="entry name" value="TPR"/>
    <property type="match status" value="1"/>
</dbReference>
<evidence type="ECO:0008006" key="6">
    <source>
        <dbReference type="Google" id="ProtNLM"/>
    </source>
</evidence>
<proteinExistence type="predicted"/>
<comment type="caution">
    <text evidence="4">The sequence shown here is derived from an EMBL/GenBank/DDBJ whole genome shotgun (WGS) entry which is preliminary data.</text>
</comment>
<gene>
    <name evidence="4" type="ORF">PPRIM_AZ9-3.1.T1350019</name>
</gene>
<evidence type="ECO:0000313" key="5">
    <source>
        <dbReference type="Proteomes" id="UP000688137"/>
    </source>
</evidence>
<dbReference type="SMART" id="SM00028">
    <property type="entry name" value="TPR"/>
    <property type="match status" value="3"/>
</dbReference>
<sequence>MQNNTIVCPIHLENQAKYICQNESCVEKRLYCHTCFQSNKHYLNPNKHLVIDQLSDILEESRNDCDHLVQFIETAFQDIIQFKKYLVQAIRRKYYIQLEQFNAIDLESKCQILDNLIKFKEDSKIIEQVLDYPFKTIIYHIQDGIKQVRLEQVTYLQQISEQELQQFQTYLNESQELIQFNRIDQSLEKVDRALLINPRNLDALNLKGNILMKLHRLNEAFQQFNLALQIDEFHIKSMLSLGFYYIQTNQREKAMQQFIRVAEIDIGNQIALDQVNQL</sequence>
<evidence type="ECO:0000256" key="1">
    <source>
        <dbReference type="ARBA" id="ARBA00022737"/>
    </source>
</evidence>
<dbReference type="PANTHER" id="PTHR44943">
    <property type="entry name" value="CELLULOSE SYNTHASE OPERON PROTEIN C"/>
    <property type="match status" value="1"/>
</dbReference>
<dbReference type="PANTHER" id="PTHR44943:SF4">
    <property type="entry name" value="TPR REPEAT-CONTAINING PROTEIN MJ0798"/>
    <property type="match status" value="1"/>
</dbReference>
<protein>
    <recommendedName>
        <fullName evidence="6">Tetratricopeptide repeat protein</fullName>
    </recommendedName>
</protein>
<dbReference type="AlphaFoldDB" id="A0A8S1PYX9"/>
<feature type="repeat" description="TPR" evidence="3">
    <location>
        <begin position="235"/>
        <end position="268"/>
    </location>
</feature>
<dbReference type="InterPro" id="IPR051685">
    <property type="entry name" value="Ycf3/AcsC/BcsC/TPR_MFPF"/>
</dbReference>
<evidence type="ECO:0000256" key="2">
    <source>
        <dbReference type="ARBA" id="ARBA00022803"/>
    </source>
</evidence>